<organism evidence="1 2">
    <name type="scientific">Tothia fuscella</name>
    <dbReference type="NCBI Taxonomy" id="1048955"/>
    <lineage>
        <taxon>Eukaryota</taxon>
        <taxon>Fungi</taxon>
        <taxon>Dikarya</taxon>
        <taxon>Ascomycota</taxon>
        <taxon>Pezizomycotina</taxon>
        <taxon>Dothideomycetes</taxon>
        <taxon>Pleosporomycetidae</taxon>
        <taxon>Venturiales</taxon>
        <taxon>Cylindrosympodiaceae</taxon>
        <taxon>Tothia</taxon>
    </lineage>
</organism>
<dbReference type="OrthoDB" id="4934446at2759"/>
<gene>
    <name evidence="1" type="ORF">EJ08DRAFT_618944</name>
</gene>
<dbReference type="EMBL" id="MU007083">
    <property type="protein sequence ID" value="KAF2423343.1"/>
    <property type="molecule type" value="Genomic_DNA"/>
</dbReference>
<protein>
    <submittedName>
        <fullName evidence="1">Uncharacterized protein</fullName>
    </submittedName>
</protein>
<sequence>MSLALLRERGVSLADMVSLGPSIVLPREQPFEFNLPCWRPQIEIDDRIPAFTHRLLRDFNHQWRHILRSPYNSTTLRTLARAAIRISTLDFEVRANTRGYGSRISHVWITHLPPWEPFQTDIVRMGSVHVILSQTIQNGLLMAQRHLSEQTVGSAVNWKSIIHNEGRPDYIILSVRDIMLCQINGPNSLRHTAPEPLFNGNYGIEPPSKLALDYLVWAIASARITIPTPIQSLPVEIQDIILTYGSLGTVVAARLGCLLNIGSPFLWQDGSLTVALENNHVTRPSGSSVESLIWFDEHKSGLVYLARWE</sequence>
<dbReference type="AlphaFoldDB" id="A0A9P4TV22"/>
<comment type="caution">
    <text evidence="1">The sequence shown here is derived from an EMBL/GenBank/DDBJ whole genome shotgun (WGS) entry which is preliminary data.</text>
</comment>
<reference evidence="1" key="1">
    <citation type="journal article" date="2020" name="Stud. Mycol.">
        <title>101 Dothideomycetes genomes: a test case for predicting lifestyles and emergence of pathogens.</title>
        <authorList>
            <person name="Haridas S."/>
            <person name="Albert R."/>
            <person name="Binder M."/>
            <person name="Bloem J."/>
            <person name="Labutti K."/>
            <person name="Salamov A."/>
            <person name="Andreopoulos B."/>
            <person name="Baker S."/>
            <person name="Barry K."/>
            <person name="Bills G."/>
            <person name="Bluhm B."/>
            <person name="Cannon C."/>
            <person name="Castanera R."/>
            <person name="Culley D."/>
            <person name="Daum C."/>
            <person name="Ezra D."/>
            <person name="Gonzalez J."/>
            <person name="Henrissat B."/>
            <person name="Kuo A."/>
            <person name="Liang C."/>
            <person name="Lipzen A."/>
            <person name="Lutzoni F."/>
            <person name="Magnuson J."/>
            <person name="Mondo S."/>
            <person name="Nolan M."/>
            <person name="Ohm R."/>
            <person name="Pangilinan J."/>
            <person name="Park H.-J."/>
            <person name="Ramirez L."/>
            <person name="Alfaro M."/>
            <person name="Sun H."/>
            <person name="Tritt A."/>
            <person name="Yoshinaga Y."/>
            <person name="Zwiers L.-H."/>
            <person name="Turgeon B."/>
            <person name="Goodwin S."/>
            <person name="Spatafora J."/>
            <person name="Crous P."/>
            <person name="Grigoriev I."/>
        </authorList>
    </citation>
    <scope>NUCLEOTIDE SEQUENCE</scope>
    <source>
        <strain evidence="1">CBS 130266</strain>
    </source>
</reference>
<evidence type="ECO:0000313" key="1">
    <source>
        <dbReference type="EMBL" id="KAF2423343.1"/>
    </source>
</evidence>
<keyword evidence="2" id="KW-1185">Reference proteome</keyword>
<name>A0A9P4TV22_9PEZI</name>
<evidence type="ECO:0000313" key="2">
    <source>
        <dbReference type="Proteomes" id="UP000800235"/>
    </source>
</evidence>
<accession>A0A9P4TV22</accession>
<dbReference type="Proteomes" id="UP000800235">
    <property type="component" value="Unassembled WGS sequence"/>
</dbReference>
<proteinExistence type="predicted"/>